<gene>
    <name evidence="1" type="ORF">BSAL_19915</name>
</gene>
<reference evidence="2" key="1">
    <citation type="submission" date="2015-09" db="EMBL/GenBank/DDBJ databases">
        <authorList>
            <consortium name="Pathogen Informatics"/>
        </authorList>
    </citation>
    <scope>NUCLEOTIDE SEQUENCE [LARGE SCALE GENOMIC DNA]</scope>
    <source>
        <strain evidence="2">Lake Konstanz</strain>
    </source>
</reference>
<dbReference type="VEuPathDB" id="TriTrypDB:BSAL_19915"/>
<evidence type="ECO:0000313" key="2">
    <source>
        <dbReference type="Proteomes" id="UP000051952"/>
    </source>
</evidence>
<evidence type="ECO:0000313" key="1">
    <source>
        <dbReference type="EMBL" id="CUG89215.1"/>
    </source>
</evidence>
<dbReference type="Proteomes" id="UP000051952">
    <property type="component" value="Unassembled WGS sequence"/>
</dbReference>
<protein>
    <submittedName>
        <fullName evidence="1">Uncharacterized protein</fullName>
    </submittedName>
</protein>
<organism evidence="1 2">
    <name type="scientific">Bodo saltans</name>
    <name type="common">Flagellated protozoan</name>
    <dbReference type="NCBI Taxonomy" id="75058"/>
    <lineage>
        <taxon>Eukaryota</taxon>
        <taxon>Discoba</taxon>
        <taxon>Euglenozoa</taxon>
        <taxon>Kinetoplastea</taxon>
        <taxon>Metakinetoplastina</taxon>
        <taxon>Eubodonida</taxon>
        <taxon>Bodonidae</taxon>
        <taxon>Bodo</taxon>
    </lineage>
</organism>
<keyword evidence="2" id="KW-1185">Reference proteome</keyword>
<accession>A0A0S4JL86</accession>
<sequence>MAFLPAPQKSRPQNVAMHIRETDYSVFPTHTQVDLRRQQQDSFEQMNGKMNAAVLDKHFRPFQRTMTDGERQGFTRCNGNIIAPGDVPYKPWAPKEYHTKEHYQKHPEAFGENERRKTEEAAKMMQSKDYSTNFTKQPPVPLGKSTLTLSPARMWEGNPRHQHQLQQPFAPISGFGGLGNLSPDFVHGKAQGELCPPHKVPPWLQDDGNTSKARQRVNPSMYSNGVAGLIGLGHNNPQVGPSSLIGAHHQSSVEKGAAYPVQKPHKKIYYIPDSTGGHASPYGAKMPSREEGTTSQAAYYHPQRAEALSYGRAHTSMLP</sequence>
<name>A0A0S4JL86_BODSA</name>
<dbReference type="AlphaFoldDB" id="A0A0S4JL86"/>
<proteinExistence type="predicted"/>
<dbReference type="EMBL" id="CYKH01001715">
    <property type="protein sequence ID" value="CUG89215.1"/>
    <property type="molecule type" value="Genomic_DNA"/>
</dbReference>